<keyword evidence="7" id="KW-0121">Carboxypeptidase</keyword>
<sequence length="473" mass="49215">MNPRSAIPLRSPLTPCVAALCALMLGACATPTVPGGTGGTGNPTAATPVAAASPAVPAATRPAAAPPADEALRARAQAELPAYLETLKTLVGIESGSRDLEGLARLADHTAGRLRSAGMQVQLLPAKAPEFHPQLKGATLGSMVYATRAGTGQKKVLLIAHMDTVYQKGMGAKQPFRIDGDRAYGLGIADDKQGVALILHVVDLLARAGFNDYAQLGVLINGDEEIGSPGSGAAITQLGSEYDVVLSFEGGGSANSPNSDMVRLATSSIAIVEMKVTGKASHAGATPHLGRNALYELSHQVLKSRNFGDPDKGLQIHWTVAQAGGSRNVIPAEASAIADVRSLTNEDLDQMEAALKQSIQDKLIPDTKIDLSFYRSRPAFVANAASRALAQHATRVAAEIGLPLAIRDRATGGGTDAAFAGLRPKGGVLESFGLRGFGAHSNDDEYVLVSNVVPRLYLATRMVMDSGRGLVRW</sequence>
<reference evidence="7 8" key="1">
    <citation type="submission" date="2024-04" db="EMBL/GenBank/DDBJ databases">
        <title>Novel species of the genus Ideonella isolated from streams.</title>
        <authorList>
            <person name="Lu H."/>
        </authorList>
    </citation>
    <scope>NUCLEOTIDE SEQUENCE [LARGE SCALE GENOMIC DNA]</scope>
    <source>
        <strain evidence="7 8">DXS22W</strain>
    </source>
</reference>
<evidence type="ECO:0000256" key="5">
    <source>
        <dbReference type="SAM" id="SignalP"/>
    </source>
</evidence>
<gene>
    <name evidence="7" type="ORF">AACH10_21320</name>
</gene>
<keyword evidence="8" id="KW-1185">Reference proteome</keyword>
<proteinExistence type="predicted"/>
<dbReference type="SUPFAM" id="SSF53187">
    <property type="entry name" value="Zn-dependent exopeptidases"/>
    <property type="match status" value="1"/>
</dbReference>
<protein>
    <submittedName>
        <fullName evidence="7">Glutamate carboxypeptidase</fullName>
    </submittedName>
</protein>
<evidence type="ECO:0000313" key="7">
    <source>
        <dbReference type="EMBL" id="MEK8052805.1"/>
    </source>
</evidence>
<dbReference type="Pfam" id="PF07687">
    <property type="entry name" value="M20_dimer"/>
    <property type="match status" value="1"/>
</dbReference>
<dbReference type="GO" id="GO:0004180">
    <property type="term" value="F:carboxypeptidase activity"/>
    <property type="evidence" value="ECO:0007669"/>
    <property type="project" value="UniProtKB-KW"/>
</dbReference>
<dbReference type="PANTHER" id="PTHR43808:SF10">
    <property type="entry name" value="BLL3749 PROTEIN"/>
    <property type="match status" value="1"/>
</dbReference>
<keyword evidence="4" id="KW-0862">Zinc</keyword>
<dbReference type="Proteomes" id="UP001365405">
    <property type="component" value="Unassembled WGS sequence"/>
</dbReference>
<dbReference type="PANTHER" id="PTHR43808">
    <property type="entry name" value="ACETYLORNITHINE DEACETYLASE"/>
    <property type="match status" value="1"/>
</dbReference>
<name>A0ABU9CNS9_9BURK</name>
<dbReference type="InterPro" id="IPR002933">
    <property type="entry name" value="Peptidase_M20"/>
</dbReference>
<accession>A0ABU9CNS9</accession>
<evidence type="ECO:0000259" key="6">
    <source>
        <dbReference type="Pfam" id="PF07687"/>
    </source>
</evidence>
<comment type="cofactor">
    <cofactor evidence="1">
        <name>Zn(2+)</name>
        <dbReference type="ChEBI" id="CHEBI:29105"/>
    </cofactor>
</comment>
<dbReference type="Gene3D" id="3.30.70.360">
    <property type="match status" value="1"/>
</dbReference>
<evidence type="ECO:0000256" key="3">
    <source>
        <dbReference type="ARBA" id="ARBA00022801"/>
    </source>
</evidence>
<dbReference type="Pfam" id="PF01546">
    <property type="entry name" value="Peptidase_M20"/>
    <property type="match status" value="1"/>
</dbReference>
<evidence type="ECO:0000256" key="1">
    <source>
        <dbReference type="ARBA" id="ARBA00001947"/>
    </source>
</evidence>
<dbReference type="SUPFAM" id="SSF55031">
    <property type="entry name" value="Bacterial exopeptidase dimerisation domain"/>
    <property type="match status" value="1"/>
</dbReference>
<dbReference type="PROSITE" id="PS00758">
    <property type="entry name" value="ARGE_DAPE_CPG2_1"/>
    <property type="match status" value="1"/>
</dbReference>
<keyword evidence="7" id="KW-0645">Protease</keyword>
<organism evidence="7 8">
    <name type="scientific">Pseudaquabacterium inlustre</name>
    <dbReference type="NCBI Taxonomy" id="2984192"/>
    <lineage>
        <taxon>Bacteria</taxon>
        <taxon>Pseudomonadati</taxon>
        <taxon>Pseudomonadota</taxon>
        <taxon>Betaproteobacteria</taxon>
        <taxon>Burkholderiales</taxon>
        <taxon>Sphaerotilaceae</taxon>
        <taxon>Pseudaquabacterium</taxon>
    </lineage>
</organism>
<dbReference type="Gene3D" id="3.40.630.10">
    <property type="entry name" value="Zn peptidases"/>
    <property type="match status" value="1"/>
</dbReference>
<dbReference type="InterPro" id="IPR036264">
    <property type="entry name" value="Bact_exopeptidase_dim_dom"/>
</dbReference>
<keyword evidence="3" id="KW-0378">Hydrolase</keyword>
<dbReference type="NCBIfam" id="NF004788">
    <property type="entry name" value="PRK06133.1"/>
    <property type="match status" value="1"/>
</dbReference>
<dbReference type="InterPro" id="IPR050072">
    <property type="entry name" value="Peptidase_M20A"/>
</dbReference>
<dbReference type="InterPro" id="IPR011650">
    <property type="entry name" value="Peptidase_M20_dimer"/>
</dbReference>
<evidence type="ECO:0000256" key="2">
    <source>
        <dbReference type="ARBA" id="ARBA00022723"/>
    </source>
</evidence>
<comment type="caution">
    <text evidence="7">The sequence shown here is derived from an EMBL/GenBank/DDBJ whole genome shotgun (WGS) entry which is preliminary data.</text>
</comment>
<dbReference type="RefSeq" id="WP_341412530.1">
    <property type="nucleotide sequence ID" value="NZ_JBBUTH010000010.1"/>
</dbReference>
<feature type="signal peptide" evidence="5">
    <location>
        <begin position="1"/>
        <end position="29"/>
    </location>
</feature>
<evidence type="ECO:0000313" key="8">
    <source>
        <dbReference type="Proteomes" id="UP001365405"/>
    </source>
</evidence>
<dbReference type="InterPro" id="IPR001261">
    <property type="entry name" value="ArgE/DapE_CS"/>
</dbReference>
<keyword evidence="5" id="KW-0732">Signal</keyword>
<feature type="chain" id="PRO_5046985401" evidence="5">
    <location>
        <begin position="30"/>
        <end position="473"/>
    </location>
</feature>
<dbReference type="PROSITE" id="PS51257">
    <property type="entry name" value="PROKAR_LIPOPROTEIN"/>
    <property type="match status" value="1"/>
</dbReference>
<dbReference type="CDD" id="cd03885">
    <property type="entry name" value="M20_CPDG2"/>
    <property type="match status" value="1"/>
</dbReference>
<feature type="domain" description="Peptidase M20 dimerisation" evidence="6">
    <location>
        <begin position="267"/>
        <end position="365"/>
    </location>
</feature>
<evidence type="ECO:0000256" key="4">
    <source>
        <dbReference type="ARBA" id="ARBA00022833"/>
    </source>
</evidence>
<keyword evidence="2" id="KW-0479">Metal-binding</keyword>
<dbReference type="EMBL" id="JBBUTH010000010">
    <property type="protein sequence ID" value="MEK8052805.1"/>
    <property type="molecule type" value="Genomic_DNA"/>
</dbReference>